<keyword evidence="5" id="KW-0560">Oxidoreductase</keyword>
<name>A0A1X2GV38_9FUNG</name>
<dbReference type="GO" id="GO:0008270">
    <property type="term" value="F:zinc ion binding"/>
    <property type="evidence" value="ECO:0007669"/>
    <property type="project" value="InterPro"/>
</dbReference>
<dbReference type="InterPro" id="IPR011032">
    <property type="entry name" value="GroES-like_sf"/>
</dbReference>
<dbReference type="FunFam" id="3.40.50.720:FF:000068">
    <property type="entry name" value="Sorbitol dehydrogenase"/>
    <property type="match status" value="1"/>
</dbReference>
<dbReference type="InterPro" id="IPR036291">
    <property type="entry name" value="NAD(P)-bd_dom_sf"/>
</dbReference>
<dbReference type="InterPro" id="IPR013149">
    <property type="entry name" value="ADH-like_C"/>
</dbReference>
<dbReference type="GO" id="GO:0046526">
    <property type="term" value="F:D-xylulose reductase activity"/>
    <property type="evidence" value="ECO:0007669"/>
    <property type="project" value="EnsemblFungi"/>
</dbReference>
<protein>
    <recommendedName>
        <fullName evidence="8">Enoyl reductase (ER) domain-containing protein</fullName>
    </recommendedName>
</protein>
<evidence type="ECO:0000256" key="5">
    <source>
        <dbReference type="ARBA" id="ARBA00023002"/>
    </source>
</evidence>
<keyword evidence="4 7" id="KW-0862">Zinc</keyword>
<evidence type="ECO:0000256" key="1">
    <source>
        <dbReference type="ARBA" id="ARBA00001947"/>
    </source>
</evidence>
<dbReference type="GO" id="GO:0006062">
    <property type="term" value="P:sorbitol catabolic process"/>
    <property type="evidence" value="ECO:0007669"/>
    <property type="project" value="TreeGrafter"/>
</dbReference>
<dbReference type="Pfam" id="PF08240">
    <property type="entry name" value="ADH_N"/>
    <property type="match status" value="1"/>
</dbReference>
<dbReference type="OrthoDB" id="2148442at2759"/>
<evidence type="ECO:0000256" key="3">
    <source>
        <dbReference type="ARBA" id="ARBA00022723"/>
    </source>
</evidence>
<dbReference type="Proteomes" id="UP000242146">
    <property type="component" value="Unassembled WGS sequence"/>
</dbReference>
<organism evidence="9 10">
    <name type="scientific">Hesseltinella vesiculosa</name>
    <dbReference type="NCBI Taxonomy" id="101127"/>
    <lineage>
        <taxon>Eukaryota</taxon>
        <taxon>Fungi</taxon>
        <taxon>Fungi incertae sedis</taxon>
        <taxon>Mucoromycota</taxon>
        <taxon>Mucoromycotina</taxon>
        <taxon>Mucoromycetes</taxon>
        <taxon>Mucorales</taxon>
        <taxon>Cunninghamellaceae</taxon>
        <taxon>Hesseltinella</taxon>
    </lineage>
</organism>
<dbReference type="SUPFAM" id="SSF51735">
    <property type="entry name" value="NAD(P)-binding Rossmann-fold domains"/>
    <property type="match status" value="1"/>
</dbReference>
<dbReference type="SMART" id="SM00829">
    <property type="entry name" value="PKS_ER"/>
    <property type="match status" value="1"/>
</dbReference>
<evidence type="ECO:0000259" key="8">
    <source>
        <dbReference type="SMART" id="SM00829"/>
    </source>
</evidence>
<dbReference type="PROSITE" id="PS00059">
    <property type="entry name" value="ADH_ZINC"/>
    <property type="match status" value="1"/>
</dbReference>
<evidence type="ECO:0000256" key="6">
    <source>
        <dbReference type="ARBA" id="ARBA00023027"/>
    </source>
</evidence>
<dbReference type="InterPro" id="IPR002328">
    <property type="entry name" value="ADH_Zn_CS"/>
</dbReference>
<dbReference type="PANTHER" id="PTHR43161:SF9">
    <property type="entry name" value="SORBITOL DEHYDROGENASE"/>
    <property type="match status" value="1"/>
</dbReference>
<evidence type="ECO:0000256" key="7">
    <source>
        <dbReference type="RuleBase" id="RU361277"/>
    </source>
</evidence>
<proteinExistence type="inferred from homology"/>
<evidence type="ECO:0000256" key="4">
    <source>
        <dbReference type="ARBA" id="ARBA00022833"/>
    </source>
</evidence>
<evidence type="ECO:0000313" key="9">
    <source>
        <dbReference type="EMBL" id="ORX61890.1"/>
    </source>
</evidence>
<dbReference type="SUPFAM" id="SSF50129">
    <property type="entry name" value="GroES-like"/>
    <property type="match status" value="1"/>
</dbReference>
<accession>A0A1X2GV38</accession>
<comment type="similarity">
    <text evidence="2 7">Belongs to the zinc-containing alcohol dehydrogenase family.</text>
</comment>
<gene>
    <name evidence="9" type="ORF">DM01DRAFT_1331364</name>
</gene>
<keyword evidence="10" id="KW-1185">Reference proteome</keyword>
<dbReference type="CDD" id="cd05285">
    <property type="entry name" value="sorbitol_DH"/>
    <property type="match status" value="1"/>
</dbReference>
<dbReference type="Gene3D" id="3.40.50.720">
    <property type="entry name" value="NAD(P)-binding Rossmann-like Domain"/>
    <property type="match status" value="1"/>
</dbReference>
<dbReference type="InterPro" id="IPR013154">
    <property type="entry name" value="ADH-like_N"/>
</dbReference>
<dbReference type="Pfam" id="PF00107">
    <property type="entry name" value="ADH_zinc_N"/>
    <property type="match status" value="1"/>
</dbReference>
<dbReference type="GO" id="GO:0003939">
    <property type="term" value="F:L-iditol 2-dehydrogenase (NAD+) activity"/>
    <property type="evidence" value="ECO:0007669"/>
    <property type="project" value="TreeGrafter"/>
</dbReference>
<dbReference type="InterPro" id="IPR020843">
    <property type="entry name" value="ER"/>
</dbReference>
<comment type="cofactor">
    <cofactor evidence="1 7">
        <name>Zn(2+)</name>
        <dbReference type="ChEBI" id="CHEBI:29105"/>
    </cofactor>
</comment>
<comment type="caution">
    <text evidence="9">The sequence shown here is derived from an EMBL/GenBank/DDBJ whole genome shotgun (WGS) entry which is preliminary data.</text>
</comment>
<dbReference type="EMBL" id="MCGT01000002">
    <property type="protein sequence ID" value="ORX61890.1"/>
    <property type="molecule type" value="Genomic_DNA"/>
</dbReference>
<feature type="domain" description="Enoyl reductase (ER)" evidence="8">
    <location>
        <begin position="16"/>
        <end position="349"/>
    </location>
</feature>
<sequence>MSVTAKSHRCVVLKKPLDLVIEDRTVPEAGPGEVLVNVQCTGICGSDVHYWLHGGIGSFILKKPMIIGHESAGIIAAVGPGVTHVKVGDRVTMEPGVPCRMCPQCKTGNYNLCPDMAFAATPPYDGTLCGYYRHAADYCYKLPDNVSFAEGALVEPLSVGLYACERGNVKLGHRVFIFGAGPIGLVTAAAAKARGATYVAIADVNAERLDFAKTYYTDAQYTLERPEQGEPNMEYARRTANQILTAEEPFDVVLDCTGVETCVQTSICLARNGGTVMLVGMGAQVQTLPVAEIYSREVDVKGVFRYKNIYDPAVKMLGAGLIDVKPLITHTYSFDEAIKAFEHARNGTDNPIKIQILGDNLV</sequence>
<keyword evidence="3 7" id="KW-0479">Metal-binding</keyword>
<dbReference type="Gene3D" id="3.90.180.10">
    <property type="entry name" value="Medium-chain alcohol dehydrogenases, catalytic domain"/>
    <property type="match status" value="1"/>
</dbReference>
<evidence type="ECO:0000313" key="10">
    <source>
        <dbReference type="Proteomes" id="UP000242146"/>
    </source>
</evidence>
<reference evidence="9 10" key="1">
    <citation type="submission" date="2016-07" db="EMBL/GenBank/DDBJ databases">
        <title>Pervasive Adenine N6-methylation of Active Genes in Fungi.</title>
        <authorList>
            <consortium name="DOE Joint Genome Institute"/>
            <person name="Mondo S.J."/>
            <person name="Dannebaum R.O."/>
            <person name="Kuo R.C."/>
            <person name="Labutti K."/>
            <person name="Haridas S."/>
            <person name="Kuo A."/>
            <person name="Salamov A."/>
            <person name="Ahrendt S.R."/>
            <person name="Lipzen A."/>
            <person name="Sullivan W."/>
            <person name="Andreopoulos W.B."/>
            <person name="Clum A."/>
            <person name="Lindquist E."/>
            <person name="Daum C."/>
            <person name="Ramamoorthy G.K."/>
            <person name="Gryganskyi A."/>
            <person name="Culley D."/>
            <person name="Magnuson J.K."/>
            <person name="James T.Y."/>
            <person name="O'Malley M.A."/>
            <person name="Stajich J.E."/>
            <person name="Spatafora J.W."/>
            <person name="Visel A."/>
            <person name="Grigoriev I.V."/>
        </authorList>
    </citation>
    <scope>NUCLEOTIDE SEQUENCE [LARGE SCALE GENOMIC DNA]</scope>
    <source>
        <strain evidence="9 10">NRRL 3301</strain>
    </source>
</reference>
<dbReference type="STRING" id="101127.A0A1X2GV38"/>
<dbReference type="PANTHER" id="PTHR43161">
    <property type="entry name" value="SORBITOL DEHYDROGENASE"/>
    <property type="match status" value="1"/>
</dbReference>
<evidence type="ECO:0000256" key="2">
    <source>
        <dbReference type="ARBA" id="ARBA00008072"/>
    </source>
</evidence>
<keyword evidence="6" id="KW-0520">NAD</keyword>
<dbReference type="InterPro" id="IPR045306">
    <property type="entry name" value="SDH-like"/>
</dbReference>
<dbReference type="AlphaFoldDB" id="A0A1X2GV38"/>